<accession>A0A7S6ZUT1</accession>
<feature type="compositionally biased region" description="Low complexity" evidence="1">
    <location>
        <begin position="41"/>
        <end position="56"/>
    </location>
</feature>
<evidence type="ECO:0000313" key="2">
    <source>
        <dbReference type="EMBL" id="QOW22443.1"/>
    </source>
</evidence>
<feature type="compositionally biased region" description="Low complexity" evidence="1">
    <location>
        <begin position="95"/>
        <end position="111"/>
    </location>
</feature>
<dbReference type="EMBL" id="CP063657">
    <property type="protein sequence ID" value="QOW22443.1"/>
    <property type="molecule type" value="Genomic_DNA"/>
</dbReference>
<feature type="compositionally biased region" description="Basic and acidic residues" evidence="1">
    <location>
        <begin position="69"/>
        <end position="81"/>
    </location>
</feature>
<dbReference type="Proteomes" id="UP000593932">
    <property type="component" value="Chromosome"/>
</dbReference>
<organism evidence="2 3">
    <name type="scientific">Novilysobacter avium</name>
    <dbReference type="NCBI Taxonomy" id="2781023"/>
    <lineage>
        <taxon>Bacteria</taxon>
        <taxon>Pseudomonadati</taxon>
        <taxon>Pseudomonadota</taxon>
        <taxon>Gammaproteobacteria</taxon>
        <taxon>Lysobacterales</taxon>
        <taxon>Lysobacteraceae</taxon>
        <taxon>Novilysobacter</taxon>
    </lineage>
</organism>
<proteinExistence type="predicted"/>
<evidence type="ECO:0008006" key="4">
    <source>
        <dbReference type="Google" id="ProtNLM"/>
    </source>
</evidence>
<gene>
    <name evidence="2" type="ORF">INQ42_02215</name>
</gene>
<dbReference type="RefSeq" id="WP_194034973.1">
    <property type="nucleotide sequence ID" value="NZ_CP063657.1"/>
</dbReference>
<evidence type="ECO:0000256" key="1">
    <source>
        <dbReference type="SAM" id="MobiDB-lite"/>
    </source>
</evidence>
<protein>
    <recommendedName>
        <fullName evidence="4">Alanine acetyltransferase</fullName>
    </recommendedName>
</protein>
<name>A0A7S6ZUT1_9GAMM</name>
<reference evidence="2 3" key="1">
    <citation type="submission" date="2020-10" db="EMBL/GenBank/DDBJ databases">
        <title>complete genome sequencing of Lysobacter sp. H23M41.</title>
        <authorList>
            <person name="Bae J.-W."/>
            <person name="Lee S.-Y."/>
        </authorList>
    </citation>
    <scope>NUCLEOTIDE SEQUENCE [LARGE SCALE GENOMIC DNA]</scope>
    <source>
        <strain evidence="2 3">H23M41</strain>
    </source>
</reference>
<evidence type="ECO:0000313" key="3">
    <source>
        <dbReference type="Proteomes" id="UP000593932"/>
    </source>
</evidence>
<sequence length="192" mass="20436">MSLWTFQQHEWLHALGHPVLLLAGDPSLQAQPATLDEKKLAAASSAAGGEVAQQSSRGKPTARTPPNALRDRADTRPEHSSRPAPATPLMEPGETSEVAAGAPAAGASRTDAAAKKAALEAARGARRAARPTLLPSDDPLVLAILRASGMEAPVFEVAAQAWRIDLVRLRAEPATKRSLWQQMRKARRNRNG</sequence>
<feature type="region of interest" description="Disordered" evidence="1">
    <location>
        <begin position="39"/>
        <end position="111"/>
    </location>
</feature>
<keyword evidence="3" id="KW-1185">Reference proteome</keyword>